<gene>
    <name evidence="3" type="ORF">CspeluHIS016_0308500</name>
</gene>
<comment type="caution">
    <text evidence="3">The sequence shown here is derived from an EMBL/GenBank/DDBJ whole genome shotgun (WGS) entry which is preliminary data.</text>
</comment>
<reference evidence="3" key="2">
    <citation type="submission" date="2023-06" db="EMBL/GenBank/DDBJ databases">
        <authorList>
            <person name="Kobayashi Y."/>
            <person name="Kayamori A."/>
            <person name="Aoki K."/>
            <person name="Shiwa Y."/>
            <person name="Fujita N."/>
            <person name="Sugita T."/>
            <person name="Iwasaki W."/>
            <person name="Tanaka N."/>
            <person name="Takashima M."/>
        </authorList>
    </citation>
    <scope>NUCLEOTIDE SEQUENCE</scope>
    <source>
        <strain evidence="3">HIS016</strain>
    </source>
</reference>
<evidence type="ECO:0000256" key="1">
    <source>
        <dbReference type="SAM" id="MobiDB-lite"/>
    </source>
</evidence>
<reference evidence="3" key="1">
    <citation type="journal article" date="2023" name="BMC Genomics">
        <title>Chromosome-level genome assemblies of Cutaneotrichosporon spp. (Trichosporonales, Basidiomycota) reveal imbalanced evolution between nucleotide sequences and chromosome synteny.</title>
        <authorList>
            <person name="Kobayashi Y."/>
            <person name="Kayamori A."/>
            <person name="Aoki K."/>
            <person name="Shiwa Y."/>
            <person name="Matsutani M."/>
            <person name="Fujita N."/>
            <person name="Sugita T."/>
            <person name="Iwasaki W."/>
            <person name="Tanaka N."/>
            <person name="Takashima M."/>
        </authorList>
    </citation>
    <scope>NUCLEOTIDE SEQUENCE</scope>
    <source>
        <strain evidence="3">HIS016</strain>
    </source>
</reference>
<dbReference type="PANTHER" id="PTHR37487:SF2">
    <property type="entry name" value="EXPRESSED PROTEIN"/>
    <property type="match status" value="1"/>
</dbReference>
<evidence type="ECO:0000313" key="4">
    <source>
        <dbReference type="Proteomes" id="UP001222932"/>
    </source>
</evidence>
<feature type="compositionally biased region" description="Low complexity" evidence="1">
    <location>
        <begin position="151"/>
        <end position="188"/>
    </location>
</feature>
<proteinExistence type="predicted"/>
<feature type="chain" id="PRO_5041909564" description="Ser-Thr-rich glycosyl-phosphatidyl-inositol-anchored membrane family-domain-containing protein" evidence="2">
    <location>
        <begin position="16"/>
        <end position="208"/>
    </location>
</feature>
<feature type="compositionally biased region" description="Polar residues" evidence="1">
    <location>
        <begin position="103"/>
        <end position="132"/>
    </location>
</feature>
<evidence type="ECO:0000313" key="3">
    <source>
        <dbReference type="EMBL" id="GMK57010.1"/>
    </source>
</evidence>
<keyword evidence="4" id="KW-1185">Reference proteome</keyword>
<feature type="region of interest" description="Disordered" evidence="1">
    <location>
        <begin position="103"/>
        <end position="188"/>
    </location>
</feature>
<evidence type="ECO:0008006" key="5">
    <source>
        <dbReference type="Google" id="ProtNLM"/>
    </source>
</evidence>
<evidence type="ECO:0000256" key="2">
    <source>
        <dbReference type="SAM" id="SignalP"/>
    </source>
</evidence>
<dbReference type="EMBL" id="BTCM01000003">
    <property type="protein sequence ID" value="GMK57010.1"/>
    <property type="molecule type" value="Genomic_DNA"/>
</dbReference>
<accession>A0AAD3TV35</accession>
<keyword evidence="2" id="KW-0732">Signal</keyword>
<dbReference type="PANTHER" id="PTHR37487">
    <property type="entry name" value="CHROMOSOME 1, WHOLE GENOME SHOTGUN SEQUENCE"/>
    <property type="match status" value="1"/>
</dbReference>
<feature type="signal peptide" evidence="2">
    <location>
        <begin position="1"/>
        <end position="15"/>
    </location>
</feature>
<name>A0AAD3TV35_9TREE</name>
<sequence>MFAIALLALSGIANALTMNTPPSLVQCQPIKLTWEAGVPPFYLAVVPGGQTSAAPLVNFPTTDAMSQTWMVSLAAGTSVTIMVTDGTGEMSVTSPVTVMAGSNTDCMNASSSEVPASTPAPSGEQTPASTPGPSAILSVPASSPGAPAPVSPSAAVSSASTTVSSVSRPASSSSAVVSPSASPTSGAGRVAVGGAVAAAAGLVALAAF</sequence>
<dbReference type="Proteomes" id="UP001222932">
    <property type="component" value="Unassembled WGS sequence"/>
</dbReference>
<organism evidence="3 4">
    <name type="scientific">Cutaneotrichosporon spelunceum</name>
    <dbReference type="NCBI Taxonomy" id="1672016"/>
    <lineage>
        <taxon>Eukaryota</taxon>
        <taxon>Fungi</taxon>
        <taxon>Dikarya</taxon>
        <taxon>Basidiomycota</taxon>
        <taxon>Agaricomycotina</taxon>
        <taxon>Tremellomycetes</taxon>
        <taxon>Trichosporonales</taxon>
        <taxon>Trichosporonaceae</taxon>
        <taxon>Cutaneotrichosporon</taxon>
    </lineage>
</organism>
<dbReference type="AlphaFoldDB" id="A0AAD3TV35"/>
<protein>
    <recommendedName>
        <fullName evidence="5">Ser-Thr-rich glycosyl-phosphatidyl-inositol-anchored membrane family-domain-containing protein</fullName>
    </recommendedName>
</protein>